<evidence type="ECO:0000313" key="2">
    <source>
        <dbReference type="Proteomes" id="UP000324106"/>
    </source>
</evidence>
<gene>
    <name evidence="1" type="ORF">DEJ46_05800</name>
</gene>
<evidence type="ECO:0000313" key="1">
    <source>
        <dbReference type="EMBL" id="QES18658.1"/>
    </source>
</evidence>
<reference evidence="1 2" key="1">
    <citation type="submission" date="2018-05" db="EMBL/GenBank/DDBJ databases">
        <title>Streptomyces venezuelae.</title>
        <authorList>
            <person name="Kim W."/>
            <person name="Lee N."/>
            <person name="Cho B.-K."/>
        </authorList>
    </citation>
    <scope>NUCLEOTIDE SEQUENCE [LARGE SCALE GENOMIC DNA]</scope>
    <source>
        <strain evidence="1 2">ATCC 15068</strain>
    </source>
</reference>
<organism evidence="1 2">
    <name type="scientific">Streptomyces venezuelae</name>
    <dbReference type="NCBI Taxonomy" id="54571"/>
    <lineage>
        <taxon>Bacteria</taxon>
        <taxon>Bacillati</taxon>
        <taxon>Actinomycetota</taxon>
        <taxon>Actinomycetes</taxon>
        <taxon>Kitasatosporales</taxon>
        <taxon>Streptomycetaceae</taxon>
        <taxon>Streptomyces</taxon>
    </lineage>
</organism>
<dbReference type="AlphaFoldDB" id="A0A5P2AM30"/>
<dbReference type="OrthoDB" id="3435153at2"/>
<evidence type="ECO:0008006" key="3">
    <source>
        <dbReference type="Google" id="ProtNLM"/>
    </source>
</evidence>
<dbReference type="Proteomes" id="UP000324106">
    <property type="component" value="Chromosome"/>
</dbReference>
<name>A0A5P2AM30_STRVZ</name>
<sequence length="354" mass="39745">MDHQVKIGYSFWGFLGNGITDTPDGGRSHRRPLIDALLDRGHEIVFLQPNRDLLEAGDDLGGAYAFDSGRPDIDALFLEWRWAVDGRNTTACDAEDHTCDLHRQAELIMRYTVQRGTPTVIWDKDRKLRPDSMWRRSPRTTVCEAALEPAPGAHRLLFPVEDRLLEQADPTALASKHRDIVLGYVGNQYDRDQHFDRFFSPAAACFDHLVAGKWTRTSRWPHVRFLGRIPFEAAQGVYGRSLATVLMLPERYTTVGQMTQRIFEAVLAGCLPLAPADILHVDRFVPTELIVRSGREAIERLSYLRRIAGTQEHADLIAACLDRLDPFRLSRQVDALEAVLETAVGPVAVGRGAA</sequence>
<proteinExistence type="predicted"/>
<protein>
    <recommendedName>
        <fullName evidence="3">Glycosyltransferase family 1 protein</fullName>
    </recommendedName>
</protein>
<dbReference type="EMBL" id="CP029194">
    <property type="protein sequence ID" value="QES18658.1"/>
    <property type="molecule type" value="Genomic_DNA"/>
</dbReference>
<accession>A0A5P2AM30</accession>